<feature type="region of interest" description="Disordered" evidence="2">
    <location>
        <begin position="194"/>
        <end position="307"/>
    </location>
</feature>
<dbReference type="Pfam" id="PF10846">
    <property type="entry name" value="DUF2722"/>
    <property type="match status" value="1"/>
</dbReference>
<dbReference type="OrthoDB" id="4095763at2759"/>
<keyword evidence="4" id="KW-1185">Reference proteome</keyword>
<name>A0A9P8AKA4_9ASCO</name>
<comment type="caution">
    <text evidence="3">The sequence shown here is derived from an EMBL/GenBank/DDBJ whole genome shotgun (WGS) entry which is preliminary data.</text>
</comment>
<evidence type="ECO:0000313" key="3">
    <source>
        <dbReference type="EMBL" id="KAG7195692.1"/>
    </source>
</evidence>
<keyword evidence="1" id="KW-0175">Coiled coil</keyword>
<gene>
    <name evidence="3" type="ORF">KQ657_002073</name>
</gene>
<evidence type="ECO:0000256" key="2">
    <source>
        <dbReference type="SAM" id="MobiDB-lite"/>
    </source>
</evidence>
<proteinExistence type="predicted"/>
<dbReference type="InterPro" id="IPR021216">
    <property type="entry name" value="DUF2722"/>
</dbReference>
<feature type="coiled-coil region" evidence="1">
    <location>
        <begin position="105"/>
        <end position="132"/>
    </location>
</feature>
<dbReference type="EMBL" id="JAHMUF010000002">
    <property type="protein sequence ID" value="KAG7195692.1"/>
    <property type="molecule type" value="Genomic_DNA"/>
</dbReference>
<feature type="compositionally biased region" description="Low complexity" evidence="2">
    <location>
        <begin position="206"/>
        <end position="221"/>
    </location>
</feature>
<accession>A0A9P8AKA4</accession>
<feature type="region of interest" description="Disordered" evidence="2">
    <location>
        <begin position="34"/>
        <end position="55"/>
    </location>
</feature>
<feature type="compositionally biased region" description="Polar residues" evidence="2">
    <location>
        <begin position="222"/>
        <end position="241"/>
    </location>
</feature>
<dbReference type="GeneID" id="66115447"/>
<organism evidence="3 4">
    <name type="scientific">Scheffersomyces spartinae</name>
    <dbReference type="NCBI Taxonomy" id="45513"/>
    <lineage>
        <taxon>Eukaryota</taxon>
        <taxon>Fungi</taxon>
        <taxon>Dikarya</taxon>
        <taxon>Ascomycota</taxon>
        <taxon>Saccharomycotina</taxon>
        <taxon>Pichiomycetes</taxon>
        <taxon>Debaryomycetaceae</taxon>
        <taxon>Scheffersomyces</taxon>
    </lineage>
</organism>
<sequence>MSVHSLIDRFDQQSSGGVGTLAAAAAAAAAEESVAKSGSGSEETLTTTQPKPTIQPLVSEPILPTIRSLTSSPNRSETPKQNLGSLGSILGPELSDVLYSEGALIEAIRLRIEQEKTQQEAYRNEIASKNLDILQTALRAQVPVQLIPQMCVSSSLIAEQNQLQQLQTMYASSVHPQHHQQRLLLIASQTSTSSSSQVVNQMPPGQAQAQAHHLQHGYQHQPQGSFSQSYGPQFASQQKVPNTGLLPPGHYSGGERNARGYPVTSLARPDTLSASSVPPLNYRFGGPSMPSTSASTMSSPSYLTSRRPLSPAKIGAQAVANLNMPPTTPSKRSASSLYLHQRHYSMPVDTSSTESPLGQTQSITPQRGNKASSSTKKNQQQGGVGPTSSSLSGTTARIQVNPLPAQPLHKQKKLGQPPSQESMTSLSHIIQFHHWKPENPGSSSGSSNIPTVMGSGATPIISTGTSTSTPGPSPRLGPNRNHKRHKLESMSIDVGSRAPSKLTTPDENTSDHDLTLDDDTDTSRLAEPPTEPQSR</sequence>
<evidence type="ECO:0000256" key="1">
    <source>
        <dbReference type="SAM" id="Coils"/>
    </source>
</evidence>
<feature type="region of interest" description="Disordered" evidence="2">
    <location>
        <begin position="346"/>
        <end position="535"/>
    </location>
</feature>
<reference evidence="3" key="1">
    <citation type="submission" date="2021-03" db="EMBL/GenBank/DDBJ databases">
        <authorList>
            <person name="Palmer J.M."/>
        </authorList>
    </citation>
    <scope>NUCLEOTIDE SEQUENCE</scope>
    <source>
        <strain evidence="3">ARV_011</strain>
    </source>
</reference>
<evidence type="ECO:0000313" key="4">
    <source>
        <dbReference type="Proteomes" id="UP000790833"/>
    </source>
</evidence>
<feature type="compositionally biased region" description="Low complexity" evidence="2">
    <location>
        <begin position="454"/>
        <end position="478"/>
    </location>
</feature>
<protein>
    <submittedName>
        <fullName evidence="3">Uncharacterized protein</fullName>
    </submittedName>
</protein>
<dbReference type="RefSeq" id="XP_043051237.1">
    <property type="nucleotide sequence ID" value="XM_043192849.1"/>
</dbReference>
<feature type="compositionally biased region" description="Low complexity" evidence="2">
    <location>
        <begin position="287"/>
        <end position="305"/>
    </location>
</feature>
<feature type="compositionally biased region" description="Low complexity" evidence="2">
    <location>
        <begin position="34"/>
        <end position="48"/>
    </location>
</feature>
<dbReference type="AlphaFoldDB" id="A0A9P8AKA4"/>
<feature type="compositionally biased region" description="Polar residues" evidence="2">
    <location>
        <begin position="417"/>
        <end position="428"/>
    </location>
</feature>
<feature type="compositionally biased region" description="Polar residues" evidence="2">
    <location>
        <begin position="348"/>
        <end position="398"/>
    </location>
</feature>
<dbReference type="Proteomes" id="UP000790833">
    <property type="component" value="Unassembled WGS sequence"/>
</dbReference>